<evidence type="ECO:0000313" key="1">
    <source>
        <dbReference type="EMBL" id="VBB44076.1"/>
    </source>
</evidence>
<name>A0A653A7M6_UNCDX</name>
<accession>A0A653A7M6</accession>
<gene>
    <name evidence="1" type="ORF">TRIP_B330250</name>
</gene>
<sequence length="43" mass="4840">MVFLANLGSDLHVRLFGGLQAVPAQMLDLLDIDQKPHFRMETT</sequence>
<organism evidence="1">
    <name type="scientific">Uncultured Desulfatiglans sp</name>
    <dbReference type="NCBI Taxonomy" id="1748965"/>
    <lineage>
        <taxon>Bacteria</taxon>
        <taxon>Pseudomonadati</taxon>
        <taxon>Thermodesulfobacteriota</taxon>
        <taxon>Desulfobacteria</taxon>
        <taxon>Desulfatiglandales</taxon>
        <taxon>Desulfatiglandaceae</taxon>
        <taxon>Desulfatiglans</taxon>
        <taxon>environmental samples</taxon>
    </lineage>
</organism>
<dbReference type="EMBL" id="UPXX01000027">
    <property type="protein sequence ID" value="VBB44076.1"/>
    <property type="molecule type" value="Genomic_DNA"/>
</dbReference>
<proteinExistence type="predicted"/>
<dbReference type="AlphaFoldDB" id="A0A653A7M6"/>
<protein>
    <submittedName>
        <fullName evidence="1">Uncharacterized protein</fullName>
    </submittedName>
</protein>
<reference evidence="1" key="1">
    <citation type="submission" date="2018-07" db="EMBL/GenBank/DDBJ databases">
        <authorList>
            <consortium name="Genoscope - CEA"/>
            <person name="William W."/>
        </authorList>
    </citation>
    <scope>NUCLEOTIDE SEQUENCE</scope>
    <source>
        <strain evidence="1">IK1</strain>
    </source>
</reference>